<keyword evidence="5" id="KW-1185">Reference proteome</keyword>
<dbReference type="EMBL" id="JAEUBD010001178">
    <property type="protein sequence ID" value="KAH3665346.1"/>
    <property type="molecule type" value="Genomic_DNA"/>
</dbReference>
<proteinExistence type="inferred from homology"/>
<dbReference type="InterPro" id="IPR050425">
    <property type="entry name" value="NAD(P)_dehydrat-like"/>
</dbReference>
<dbReference type="PANTHER" id="PTHR10366:SF564">
    <property type="entry name" value="STEROL-4-ALPHA-CARBOXYLATE 3-DEHYDROGENASE, DECARBOXYLATING"/>
    <property type="match status" value="1"/>
</dbReference>
<name>A0A9P8T4Y2_9ASCO</name>
<dbReference type="AlphaFoldDB" id="A0A9P8T4Y2"/>
<dbReference type="SUPFAM" id="SSF51735">
    <property type="entry name" value="NAD(P)-binding Rossmann-fold domains"/>
    <property type="match status" value="1"/>
</dbReference>
<reference evidence="4" key="2">
    <citation type="submission" date="2021-01" db="EMBL/GenBank/DDBJ databases">
        <authorList>
            <person name="Schikora-Tamarit M.A."/>
        </authorList>
    </citation>
    <scope>NUCLEOTIDE SEQUENCE</scope>
    <source>
        <strain evidence="4">NCAIM Y.01608</strain>
    </source>
</reference>
<accession>A0A9P8T4Y2</accession>
<gene>
    <name evidence="4" type="ORF">OGATHE_004162</name>
</gene>
<dbReference type="InterPro" id="IPR001509">
    <property type="entry name" value="Epimerase_deHydtase"/>
</dbReference>
<dbReference type="Pfam" id="PF01370">
    <property type="entry name" value="Epimerase"/>
    <property type="match status" value="1"/>
</dbReference>
<evidence type="ECO:0000256" key="1">
    <source>
        <dbReference type="ARBA" id="ARBA00023002"/>
    </source>
</evidence>
<dbReference type="CDD" id="cd05227">
    <property type="entry name" value="AR_SDR_e"/>
    <property type="match status" value="1"/>
</dbReference>
<evidence type="ECO:0000259" key="3">
    <source>
        <dbReference type="Pfam" id="PF01370"/>
    </source>
</evidence>
<feature type="domain" description="NAD-dependent epimerase/dehydratase" evidence="3">
    <location>
        <begin position="3"/>
        <end position="257"/>
    </location>
</feature>
<organism evidence="4 5">
    <name type="scientific">Ogataea polymorpha</name>
    <dbReference type="NCBI Taxonomy" id="460523"/>
    <lineage>
        <taxon>Eukaryota</taxon>
        <taxon>Fungi</taxon>
        <taxon>Dikarya</taxon>
        <taxon>Ascomycota</taxon>
        <taxon>Saccharomycotina</taxon>
        <taxon>Pichiomycetes</taxon>
        <taxon>Pichiales</taxon>
        <taxon>Pichiaceae</taxon>
        <taxon>Ogataea</taxon>
    </lineage>
</organism>
<comment type="caution">
    <text evidence="4">The sequence shown here is derived from an EMBL/GenBank/DDBJ whole genome shotgun (WGS) entry which is preliminary data.</text>
</comment>
<evidence type="ECO:0000313" key="5">
    <source>
        <dbReference type="Proteomes" id="UP000788993"/>
    </source>
</evidence>
<keyword evidence="1" id="KW-0560">Oxidoreductase</keyword>
<protein>
    <recommendedName>
        <fullName evidence="3">NAD-dependent epimerase/dehydratase domain-containing protein</fullName>
    </recommendedName>
</protein>
<evidence type="ECO:0000313" key="4">
    <source>
        <dbReference type="EMBL" id="KAH3665346.1"/>
    </source>
</evidence>
<reference evidence="4" key="1">
    <citation type="journal article" date="2021" name="Open Biol.">
        <title>Shared evolutionary footprints suggest mitochondrial oxidative damage underlies multiple complex I losses in fungi.</title>
        <authorList>
            <person name="Schikora-Tamarit M.A."/>
            <person name="Marcet-Houben M."/>
            <person name="Nosek J."/>
            <person name="Gabaldon T."/>
        </authorList>
    </citation>
    <scope>NUCLEOTIDE SEQUENCE</scope>
    <source>
        <strain evidence="4">NCAIM Y.01608</strain>
    </source>
</reference>
<sequence>MSVLVTGATGFIALHVVDKLLARGYTVIGTARSEERFAPFLAEFQKKYPDGKLSFEIVPDIGADDAFDHVLQAHPEITKVLHTASPFSYGLNKPFEEAYLTPAVNGTLNILKATKKYAPQVTHFVVTSSFAAVKKVGDELYTHVHTKDSWNPMTWDNVDSETAAYVVSKISAEKAARKFLEDEKPGFSLSTVNPPLVLGPQLFDVAVNETLNTSNQYIVDIAKLTDKNGTATKISSLAVDVRDVAEFHVLPLEKEAIRNQRNFIASSNFYPGEVAAIIKKNFPQYADKVLDLDDLPKKEIKFDVSSVVEPLGGYEFISLEKSVVDTLTQYFAKYPL</sequence>
<evidence type="ECO:0000256" key="2">
    <source>
        <dbReference type="ARBA" id="ARBA00023445"/>
    </source>
</evidence>
<dbReference type="Proteomes" id="UP000788993">
    <property type="component" value="Unassembled WGS sequence"/>
</dbReference>
<dbReference type="GO" id="GO:0016616">
    <property type="term" value="F:oxidoreductase activity, acting on the CH-OH group of donors, NAD or NADP as acceptor"/>
    <property type="evidence" value="ECO:0007669"/>
    <property type="project" value="TreeGrafter"/>
</dbReference>
<dbReference type="Gene3D" id="3.40.50.720">
    <property type="entry name" value="NAD(P)-binding Rossmann-like Domain"/>
    <property type="match status" value="1"/>
</dbReference>
<dbReference type="InterPro" id="IPR036291">
    <property type="entry name" value="NAD(P)-bd_dom_sf"/>
</dbReference>
<dbReference type="PANTHER" id="PTHR10366">
    <property type="entry name" value="NAD DEPENDENT EPIMERASE/DEHYDRATASE"/>
    <property type="match status" value="1"/>
</dbReference>
<comment type="similarity">
    <text evidence="2">Belongs to the NAD(P)-dependent epimerase/dehydratase family. Dihydroflavonol-4-reductase subfamily.</text>
</comment>